<dbReference type="InterPro" id="IPR056920">
    <property type="entry name" value="PRTase-CE"/>
</dbReference>
<feature type="domain" description="PRTase-CE" evidence="1">
    <location>
        <begin position="45"/>
        <end position="337"/>
    </location>
</feature>
<dbReference type="Proteomes" id="UP000236903">
    <property type="component" value="Chromosome"/>
</dbReference>
<name>A0AAD0GSZ2_9PSED</name>
<evidence type="ECO:0000259" key="1">
    <source>
        <dbReference type="Pfam" id="PF24390"/>
    </source>
</evidence>
<dbReference type="EMBL" id="CP026562">
    <property type="protein sequence ID" value="AVB22717.1"/>
    <property type="molecule type" value="Genomic_DNA"/>
</dbReference>
<organism evidence="2 3">
    <name type="scientific">Pseudomonas avellanae</name>
    <dbReference type="NCBI Taxonomy" id="46257"/>
    <lineage>
        <taxon>Bacteria</taxon>
        <taxon>Pseudomonadati</taxon>
        <taxon>Pseudomonadota</taxon>
        <taxon>Gammaproteobacteria</taxon>
        <taxon>Pseudomonadales</taxon>
        <taxon>Pseudomonadaceae</taxon>
        <taxon>Pseudomonas</taxon>
    </lineage>
</organism>
<protein>
    <recommendedName>
        <fullName evidence="1">PRTase-CE domain-containing protein</fullName>
    </recommendedName>
</protein>
<reference evidence="2 3" key="1">
    <citation type="submission" date="2018-02" db="EMBL/GenBank/DDBJ databases">
        <title>Comparative genomics of Pseudomonas syringae.</title>
        <authorList>
            <person name="Hulin M.T."/>
        </authorList>
    </citation>
    <scope>NUCLEOTIDE SEQUENCE [LARGE SCALE GENOMIC DNA]</scope>
    <source>
        <strain evidence="2 3">R2leaf</strain>
    </source>
</reference>
<accession>A0AAD0GSZ2</accession>
<dbReference type="Pfam" id="PF24390">
    <property type="entry name" value="PRTase-CE"/>
    <property type="match status" value="1"/>
</dbReference>
<sequence>MIPLLSLLRHGRIDMSERQVLIAQLLAIIVDYKQDRIDEPDEAHVKRWLAQFDGDVQLDVLRETVHVLEQTYFSKDKVEEIFSGLIYDDDFGDGAAEFWSEACLLDIQQGGNSQRDLVQMFSRLVAEEFGEEVSVNSCDASNYFYLDDAVFSGNRLLADVAAWINDSAPRSAELYIVVIAMHSYGNFNVGKRLDKVIAESGKNIRYHWRFVIEFEDRLRYNSDSDVLRPKNAPDNQDVTNYISEMSRAPEYRVGNNRGGHAIFSSAAGRNLIEQQFLIAGAKIRRICPNLPTRHRPLGYNSLEMLGFGSMFVTYRNCPNNAPLALWVGDPWYPLFPRSTNADAAVNRLLHW</sequence>
<evidence type="ECO:0000313" key="2">
    <source>
        <dbReference type="EMBL" id="AVB22717.1"/>
    </source>
</evidence>
<proteinExistence type="predicted"/>
<gene>
    <name evidence="2" type="ORF">BKM03_28475</name>
</gene>
<dbReference type="AlphaFoldDB" id="A0AAD0GSZ2"/>
<evidence type="ECO:0000313" key="3">
    <source>
        <dbReference type="Proteomes" id="UP000236903"/>
    </source>
</evidence>
<dbReference type="KEGG" id="pavl:BKM03_28475"/>